<dbReference type="Gene3D" id="3.90.660.10">
    <property type="match status" value="1"/>
</dbReference>
<keyword evidence="3" id="KW-1185">Reference proteome</keyword>
<sequence length="474" mass="53630">MNQIKKVIVIGAGASGIAAATRLYERGIRNILVLEAENRIGGRVHTVDLPSGGLVEYGAQFIHGQKKNVVHELASALNLVGTNDCAFVENCVFIKTSADMVDREIGDKLLELFYGITSKIDVSEVKSHTSTADYFIPRLEEGFDELHLDQKYSDVKKEFIDWCHQMMNSIDGSESWFDSSISTLDEYWECEGNQLIMWKTGYKTLFSLLTAKSQEIANGKFLDENVITNKPVRKISLNDDLVRVECEDGDSYLANHVILTVSLGVLREKYQEMFDGISLPEKKILALNNFGFSTVNKIFIKYPHRCLPKDINCLCLLWSEQDKEEYAKQGLEWLTDVFSFHRTQHADDVLCGWIVGPSSRKMEELSEEEIKVHVTTLLRKLLGAHFEIVDAEYCLRSTWSSNKHFRGVYSYRTPASEELGITSDFLSSPLTNKNDIPVILFAGEATHPHYYSTVHGAVETGWREADRILSSNEV</sequence>
<dbReference type="InterPro" id="IPR050281">
    <property type="entry name" value="Flavin_monoamine_oxidase"/>
</dbReference>
<dbReference type="Pfam" id="PF01593">
    <property type="entry name" value="Amino_oxidase"/>
    <property type="match status" value="1"/>
</dbReference>
<comment type="caution">
    <text evidence="2">The sequence shown here is derived from an EMBL/GenBank/DDBJ whole genome shotgun (WGS) entry which is preliminary data.</text>
</comment>
<evidence type="ECO:0000259" key="1">
    <source>
        <dbReference type="Pfam" id="PF01593"/>
    </source>
</evidence>
<organism evidence="2 3">
    <name type="scientific">Parthenolecanium corni</name>
    <dbReference type="NCBI Taxonomy" id="536013"/>
    <lineage>
        <taxon>Eukaryota</taxon>
        <taxon>Metazoa</taxon>
        <taxon>Ecdysozoa</taxon>
        <taxon>Arthropoda</taxon>
        <taxon>Hexapoda</taxon>
        <taxon>Insecta</taxon>
        <taxon>Pterygota</taxon>
        <taxon>Neoptera</taxon>
        <taxon>Paraneoptera</taxon>
        <taxon>Hemiptera</taxon>
        <taxon>Sternorrhyncha</taxon>
        <taxon>Coccoidea</taxon>
        <taxon>Coccidae</taxon>
        <taxon>Parthenolecanium</taxon>
    </lineage>
</organism>
<feature type="domain" description="Amine oxidase" evidence="1">
    <location>
        <begin position="15"/>
        <end position="469"/>
    </location>
</feature>
<proteinExistence type="predicted"/>
<dbReference type="AlphaFoldDB" id="A0AAN9T8R0"/>
<evidence type="ECO:0000313" key="3">
    <source>
        <dbReference type="Proteomes" id="UP001367676"/>
    </source>
</evidence>
<dbReference type="SUPFAM" id="SSF51905">
    <property type="entry name" value="FAD/NAD(P)-binding domain"/>
    <property type="match status" value="1"/>
</dbReference>
<protein>
    <recommendedName>
        <fullName evidence="1">Amine oxidase domain-containing protein</fullName>
    </recommendedName>
</protein>
<name>A0AAN9T8R0_9HEMI</name>
<dbReference type="SUPFAM" id="SSF54373">
    <property type="entry name" value="FAD-linked reductases, C-terminal domain"/>
    <property type="match status" value="1"/>
</dbReference>
<evidence type="ECO:0000313" key="2">
    <source>
        <dbReference type="EMBL" id="KAK7578114.1"/>
    </source>
</evidence>
<dbReference type="PANTHER" id="PTHR10742">
    <property type="entry name" value="FLAVIN MONOAMINE OXIDASE"/>
    <property type="match status" value="1"/>
</dbReference>
<gene>
    <name evidence="2" type="ORF">V9T40_010319</name>
</gene>
<dbReference type="EMBL" id="JBBCAQ010000035">
    <property type="protein sequence ID" value="KAK7578114.1"/>
    <property type="molecule type" value="Genomic_DNA"/>
</dbReference>
<dbReference type="Gene3D" id="3.50.50.60">
    <property type="entry name" value="FAD/NAD(P)-binding domain"/>
    <property type="match status" value="1"/>
</dbReference>
<dbReference type="InterPro" id="IPR036188">
    <property type="entry name" value="FAD/NAD-bd_sf"/>
</dbReference>
<reference evidence="2 3" key="1">
    <citation type="submission" date="2024-03" db="EMBL/GenBank/DDBJ databases">
        <title>Adaptation during the transition from Ophiocordyceps entomopathogen to insect associate is accompanied by gene loss and intensified selection.</title>
        <authorList>
            <person name="Ward C.M."/>
            <person name="Onetto C.A."/>
            <person name="Borneman A.R."/>
        </authorList>
    </citation>
    <scope>NUCLEOTIDE SEQUENCE [LARGE SCALE GENOMIC DNA]</scope>
    <source>
        <strain evidence="2">AWRI1</strain>
        <tissue evidence="2">Single Adult Female</tissue>
    </source>
</reference>
<dbReference type="GO" id="GO:0046592">
    <property type="term" value="F:polyamine oxidase activity"/>
    <property type="evidence" value="ECO:0007669"/>
    <property type="project" value="TreeGrafter"/>
</dbReference>
<accession>A0AAN9T8R0</accession>
<dbReference type="PANTHER" id="PTHR10742:SF398">
    <property type="entry name" value="AMINE OXIDASE DOMAIN-CONTAINING PROTEIN-RELATED"/>
    <property type="match status" value="1"/>
</dbReference>
<dbReference type="InterPro" id="IPR002937">
    <property type="entry name" value="Amino_oxidase"/>
</dbReference>
<dbReference type="Proteomes" id="UP001367676">
    <property type="component" value="Unassembled WGS sequence"/>
</dbReference>